<keyword evidence="4" id="KW-1185">Reference proteome</keyword>
<feature type="region of interest" description="Disordered" evidence="1">
    <location>
        <begin position="52"/>
        <end position="130"/>
    </location>
</feature>
<gene>
    <name evidence="3" type="ORF">Atai01_74500</name>
</gene>
<evidence type="ECO:0000313" key="3">
    <source>
        <dbReference type="EMBL" id="GLY70831.1"/>
    </source>
</evidence>
<feature type="transmembrane region" description="Helical" evidence="2">
    <location>
        <begin position="21"/>
        <end position="43"/>
    </location>
</feature>
<comment type="caution">
    <text evidence="3">The sequence shown here is derived from an EMBL/GenBank/DDBJ whole genome shotgun (WGS) entry which is preliminary data.</text>
</comment>
<dbReference type="AlphaFoldDB" id="A0A9W6R808"/>
<sequence>MVSATASATPRRVRGNVLGSLLRRVLLPLGIAAGGALVLWLLFSLSGTGTASAATPAPASQVAPGGVVRTKTSENKNDKSSGKTKSQATAKTKPAATKPTTSGGTSTPPKGKGKPAAKPTPADKAKCTAQGGASEHCKVSWVPGKKGKDGHLKFDVTGNKYKLNTGFGDTITGSGRARGSATKKALSPATTCAPQCRIKTRNGDVGVVRNGTLRLGSRATADGQAQGACAGSGCQFNTRDGDRIIGRGKADEIRLRTRGTHGYGGGFACDAGSCDARIAGGRSLVVRGGRGDLTFPTRKGAPGVGSCQVTEANGFCGTSGVGKREFVRCDTAGCGITHAFRTKNGTPRTDGLHAGAVCTPAPGKCSGPAKRFARLGSLTEQQIRLLDRTYRPGKTPASGKHRDLATLRYLGARAEERRFGKAYDKLSAAQQAIINAARGGLTEREAVALAPKLNKLLAKAPDLAKWMNTRWLLDSVNLAGANPKVSARDLRSAVDRNVIKALVPGYDGNRAPTARQLAAANKAQRALLDKYWRTNNAIAKVNPAIERVNRRIDAYRKQVAAARKSGGVITSAEAKKLNKESAGIDRAQRRIDKRLKPLNATLAGVERKLRGLDPVYATADGKKALAAMLRSDNAGINDLERVARASVNWKSGQRAKIGELARQLLSLAKLNYGATRDGSFGPATRLDLPSSGRYDRVLATMNATETEA</sequence>
<protein>
    <submittedName>
        <fullName evidence="3">Uncharacterized protein</fullName>
    </submittedName>
</protein>
<dbReference type="Proteomes" id="UP001165136">
    <property type="component" value="Unassembled WGS sequence"/>
</dbReference>
<keyword evidence="2" id="KW-1133">Transmembrane helix</keyword>
<organism evidence="3 4">
    <name type="scientific">Amycolatopsis taiwanensis</name>
    <dbReference type="NCBI Taxonomy" id="342230"/>
    <lineage>
        <taxon>Bacteria</taxon>
        <taxon>Bacillati</taxon>
        <taxon>Actinomycetota</taxon>
        <taxon>Actinomycetes</taxon>
        <taxon>Pseudonocardiales</taxon>
        <taxon>Pseudonocardiaceae</taxon>
        <taxon>Amycolatopsis</taxon>
    </lineage>
</organism>
<evidence type="ECO:0000313" key="4">
    <source>
        <dbReference type="Proteomes" id="UP001165136"/>
    </source>
</evidence>
<evidence type="ECO:0000256" key="1">
    <source>
        <dbReference type="SAM" id="MobiDB-lite"/>
    </source>
</evidence>
<name>A0A9W6R808_9PSEU</name>
<keyword evidence="2" id="KW-0812">Transmembrane</keyword>
<reference evidence="3" key="1">
    <citation type="submission" date="2023-03" db="EMBL/GenBank/DDBJ databases">
        <title>Amycolatopsis taiwanensis NBRC 103393.</title>
        <authorList>
            <person name="Ichikawa N."/>
            <person name="Sato H."/>
            <person name="Tonouchi N."/>
        </authorList>
    </citation>
    <scope>NUCLEOTIDE SEQUENCE</scope>
    <source>
        <strain evidence="3">NBRC 103393</strain>
    </source>
</reference>
<keyword evidence="2" id="KW-0472">Membrane</keyword>
<feature type="compositionally biased region" description="Basic and acidic residues" evidence="1">
    <location>
        <begin position="71"/>
        <end position="81"/>
    </location>
</feature>
<feature type="compositionally biased region" description="Low complexity" evidence="1">
    <location>
        <begin position="83"/>
        <end position="120"/>
    </location>
</feature>
<dbReference type="EMBL" id="BSTI01000027">
    <property type="protein sequence ID" value="GLY70831.1"/>
    <property type="molecule type" value="Genomic_DNA"/>
</dbReference>
<evidence type="ECO:0000256" key="2">
    <source>
        <dbReference type="SAM" id="Phobius"/>
    </source>
</evidence>
<dbReference type="RefSeq" id="WP_285490180.1">
    <property type="nucleotide sequence ID" value="NZ_BSTI01000027.1"/>
</dbReference>
<proteinExistence type="predicted"/>
<accession>A0A9W6R808</accession>